<sequence>MAHSSFRRVFVVLPAVLGLAVLVGAGAAAAGPGPYVSHDIRPGAGVTRVGWLSEYHPALKGTPGDTRVYVLEGSEPGATVFVAGGTHGNEIAGAMAATVLVEKAVVTQGRLIVIPRANNSAATYAEIEYGDPGQIWLVTPSGPRAFRYGARRTHPDHQGVPDPAVFVHPLGAEFEGAESRNLDRVHPGRADGTLTEQVSYAIVELLRREKVHVAFDLHEAGPTSRLANMLVSHPKGLEIGALALLNLEYEGISMKLEHSSVDFRGLSHREWGDATPAYSYLIETPNPAQASAGSDERRNADPVNDPESPLWKRVGTHLDTVRSVLDAFAMTDPGFAFSYAAPGYAELEARGLGASLN</sequence>
<feature type="signal peptide" evidence="6">
    <location>
        <begin position="1"/>
        <end position="30"/>
    </location>
</feature>
<dbReference type="Proteomes" id="UP000065807">
    <property type="component" value="Chromosome"/>
</dbReference>
<dbReference type="KEGG" id="lpil:LIP_0439"/>
<evidence type="ECO:0000259" key="7">
    <source>
        <dbReference type="Pfam" id="PF24827"/>
    </source>
</evidence>
<accession>A0A0K2SGQ8</accession>
<keyword evidence="2" id="KW-0479">Metal-binding</keyword>
<dbReference type="Gene3D" id="3.40.630.10">
    <property type="entry name" value="Zn peptidases"/>
    <property type="match status" value="1"/>
</dbReference>
<gene>
    <name evidence="8" type="ORF">LIP_0439</name>
</gene>
<dbReference type="GO" id="GO:0046872">
    <property type="term" value="F:metal ion binding"/>
    <property type="evidence" value="ECO:0007669"/>
    <property type="project" value="UniProtKB-KW"/>
</dbReference>
<name>A0A0K2SGQ8_LIMPI</name>
<evidence type="ECO:0000256" key="1">
    <source>
        <dbReference type="ARBA" id="ARBA00001947"/>
    </source>
</evidence>
<dbReference type="EMBL" id="AP014924">
    <property type="protein sequence ID" value="BAS26296.1"/>
    <property type="molecule type" value="Genomic_DNA"/>
</dbReference>
<evidence type="ECO:0000256" key="6">
    <source>
        <dbReference type="SAM" id="SignalP"/>
    </source>
</evidence>
<keyword evidence="4" id="KW-0862">Zinc</keyword>
<dbReference type="Pfam" id="PF24827">
    <property type="entry name" value="AstE_AspA_cat"/>
    <property type="match status" value="1"/>
</dbReference>
<keyword evidence="6" id="KW-0732">Signal</keyword>
<feature type="region of interest" description="Disordered" evidence="5">
    <location>
        <begin position="286"/>
        <end position="311"/>
    </location>
</feature>
<organism evidence="8 9">
    <name type="scientific">Limnochorda pilosa</name>
    <dbReference type="NCBI Taxonomy" id="1555112"/>
    <lineage>
        <taxon>Bacteria</taxon>
        <taxon>Bacillati</taxon>
        <taxon>Bacillota</taxon>
        <taxon>Limnochordia</taxon>
        <taxon>Limnochordales</taxon>
        <taxon>Limnochordaceae</taxon>
        <taxon>Limnochorda</taxon>
    </lineage>
</organism>
<evidence type="ECO:0000256" key="5">
    <source>
        <dbReference type="SAM" id="MobiDB-lite"/>
    </source>
</evidence>
<dbReference type="PATRIC" id="fig|1555112.3.peg.459"/>
<protein>
    <submittedName>
        <fullName evidence="8">Succinylglutamate desuccinylase</fullName>
    </submittedName>
</protein>
<reference evidence="9" key="1">
    <citation type="submission" date="2015-07" db="EMBL/GenBank/DDBJ databases">
        <title>Complete genome sequence and phylogenetic analysis of Limnochorda pilosa.</title>
        <authorList>
            <person name="Watanabe M."/>
            <person name="Kojima H."/>
            <person name="Fukui M."/>
        </authorList>
    </citation>
    <scope>NUCLEOTIDE SEQUENCE [LARGE SCALE GENOMIC DNA]</scope>
    <source>
        <strain evidence="9">HC45</strain>
    </source>
</reference>
<evidence type="ECO:0000313" key="8">
    <source>
        <dbReference type="EMBL" id="BAS26296.1"/>
    </source>
</evidence>
<dbReference type="GO" id="GO:0016788">
    <property type="term" value="F:hydrolase activity, acting on ester bonds"/>
    <property type="evidence" value="ECO:0007669"/>
    <property type="project" value="InterPro"/>
</dbReference>
<dbReference type="SUPFAM" id="SSF53187">
    <property type="entry name" value="Zn-dependent exopeptidases"/>
    <property type="match status" value="1"/>
</dbReference>
<evidence type="ECO:0000256" key="2">
    <source>
        <dbReference type="ARBA" id="ARBA00022723"/>
    </source>
</evidence>
<keyword evidence="9" id="KW-1185">Reference proteome</keyword>
<dbReference type="InterPro" id="IPR055438">
    <property type="entry name" value="AstE_AspA_cat"/>
</dbReference>
<proteinExistence type="predicted"/>
<feature type="domain" description="Succinylglutamate desuccinylase/Aspartoacylase catalytic" evidence="7">
    <location>
        <begin position="76"/>
        <end position="259"/>
    </location>
</feature>
<comment type="cofactor">
    <cofactor evidence="1">
        <name>Zn(2+)</name>
        <dbReference type="ChEBI" id="CHEBI:29105"/>
    </cofactor>
</comment>
<evidence type="ECO:0000313" key="9">
    <source>
        <dbReference type="Proteomes" id="UP000065807"/>
    </source>
</evidence>
<keyword evidence="3" id="KW-0378">Hydrolase</keyword>
<dbReference type="STRING" id="1555112.LIP_0439"/>
<dbReference type="AlphaFoldDB" id="A0A0K2SGQ8"/>
<reference evidence="9" key="2">
    <citation type="journal article" date="2016" name="Int. J. Syst. Evol. Microbiol.">
        <title>Complete genome sequence and cell structure of Limnochorda pilosa, a Gram-negative spore-former within the phylum Firmicutes.</title>
        <authorList>
            <person name="Watanabe M."/>
            <person name="Kojima H."/>
            <person name="Fukui M."/>
        </authorList>
    </citation>
    <scope>NUCLEOTIDE SEQUENCE [LARGE SCALE GENOMIC DNA]</scope>
    <source>
        <strain evidence="9">HC45</strain>
    </source>
</reference>
<evidence type="ECO:0000256" key="4">
    <source>
        <dbReference type="ARBA" id="ARBA00022833"/>
    </source>
</evidence>
<evidence type="ECO:0000256" key="3">
    <source>
        <dbReference type="ARBA" id="ARBA00022801"/>
    </source>
</evidence>
<feature type="chain" id="PRO_5039472638" evidence="6">
    <location>
        <begin position="31"/>
        <end position="357"/>
    </location>
</feature>